<keyword evidence="4" id="KW-0539">Nucleus</keyword>
<dbReference type="OrthoDB" id="515493at2759"/>
<evidence type="ECO:0000256" key="6">
    <source>
        <dbReference type="SAM" id="MobiDB-lite"/>
    </source>
</evidence>
<feature type="region of interest" description="Disordered" evidence="6">
    <location>
        <begin position="221"/>
        <end position="333"/>
    </location>
</feature>
<evidence type="ECO:0000256" key="3">
    <source>
        <dbReference type="ARBA" id="ARBA00023163"/>
    </source>
</evidence>
<dbReference type="Proteomes" id="UP001141806">
    <property type="component" value="Unassembled WGS sequence"/>
</dbReference>
<protein>
    <recommendedName>
        <fullName evidence="7">BHLH domain-containing protein</fullName>
    </recommendedName>
</protein>
<feature type="coiled-coil region" evidence="5">
    <location>
        <begin position="57"/>
        <end position="153"/>
    </location>
</feature>
<feature type="region of interest" description="Disordered" evidence="6">
    <location>
        <begin position="25"/>
        <end position="49"/>
    </location>
</feature>
<keyword evidence="9" id="KW-1185">Reference proteome</keyword>
<feature type="domain" description="BHLH" evidence="7">
    <location>
        <begin position="58"/>
        <end position="108"/>
    </location>
</feature>
<dbReference type="InterPro" id="IPR011598">
    <property type="entry name" value="bHLH_dom"/>
</dbReference>
<keyword evidence="5" id="KW-0175">Coiled coil</keyword>
<dbReference type="GO" id="GO:0006879">
    <property type="term" value="P:intracellular iron ion homeostasis"/>
    <property type="evidence" value="ECO:0007669"/>
    <property type="project" value="InterPro"/>
</dbReference>
<evidence type="ECO:0000313" key="8">
    <source>
        <dbReference type="EMBL" id="KAJ4966862.1"/>
    </source>
</evidence>
<reference evidence="8" key="1">
    <citation type="journal article" date="2023" name="Plant J.">
        <title>The genome of the king protea, Protea cynaroides.</title>
        <authorList>
            <person name="Chang J."/>
            <person name="Duong T.A."/>
            <person name="Schoeman C."/>
            <person name="Ma X."/>
            <person name="Roodt D."/>
            <person name="Barker N."/>
            <person name="Li Z."/>
            <person name="Van de Peer Y."/>
            <person name="Mizrachi E."/>
        </authorList>
    </citation>
    <scope>NUCLEOTIDE SEQUENCE</scope>
    <source>
        <tissue evidence="8">Young leaves</tissue>
    </source>
</reference>
<gene>
    <name evidence="8" type="ORF">NE237_018711</name>
</gene>
<dbReference type="GO" id="GO:0003700">
    <property type="term" value="F:DNA-binding transcription factor activity"/>
    <property type="evidence" value="ECO:0007669"/>
    <property type="project" value="InterPro"/>
</dbReference>
<feature type="compositionally biased region" description="Polar residues" evidence="6">
    <location>
        <begin position="25"/>
        <end position="43"/>
    </location>
</feature>
<dbReference type="AlphaFoldDB" id="A0A9Q0KAH2"/>
<accession>A0A9Q0KAH2</accession>
<dbReference type="InterPro" id="IPR044579">
    <property type="entry name" value="bHLH11/121"/>
</dbReference>
<dbReference type="EMBL" id="JAMYWD010000007">
    <property type="protein sequence ID" value="KAJ4966862.1"/>
    <property type="molecule type" value="Genomic_DNA"/>
</dbReference>
<feature type="compositionally biased region" description="Basic and acidic residues" evidence="6">
    <location>
        <begin position="324"/>
        <end position="333"/>
    </location>
</feature>
<sequence length="346" mass="38420">MMDQWKPEGFCQSIQADVTGKDLQQSTQDLCMPSNGLQSSHPESSQRVEVEVKNSIAAKKVQKADREKLRRDRLNEQFIELGSALDPDRPKNDKATILTDTIQMLKDLTAQVNKLKSEYAALSEESRELTQEKNELREEKASIKSDIDNLGVQYQQRLGVMFPWATMDPSVVMAPPSYPFPVPVPVPPGPIPMHPSMQLYPFFRNQSPGAIPNPCSTYVPYSSPINPQTEHPSTRYFSPQQQPNSRSHTSSKHDSRSKSLDHQRGSNVERSDASNDVATDLELKTPGSTADQELSSGVRKGKQSQGKGSSITDGSCSSRCSSSKAKEESLEQPDRMALICVVTVRR</sequence>
<proteinExistence type="predicted"/>
<dbReference type="SMART" id="SM00353">
    <property type="entry name" value="HLH"/>
    <property type="match status" value="1"/>
</dbReference>
<keyword evidence="3" id="KW-0804">Transcription</keyword>
<evidence type="ECO:0000259" key="7">
    <source>
        <dbReference type="PROSITE" id="PS50888"/>
    </source>
</evidence>
<feature type="compositionally biased region" description="Low complexity" evidence="6">
    <location>
        <begin position="308"/>
        <end position="323"/>
    </location>
</feature>
<dbReference type="PANTHER" id="PTHR47001:SF1">
    <property type="entry name" value="TRANSCRIPTION FACTOR BHLH11"/>
    <property type="match status" value="1"/>
</dbReference>
<organism evidence="8 9">
    <name type="scientific">Protea cynaroides</name>
    <dbReference type="NCBI Taxonomy" id="273540"/>
    <lineage>
        <taxon>Eukaryota</taxon>
        <taxon>Viridiplantae</taxon>
        <taxon>Streptophyta</taxon>
        <taxon>Embryophyta</taxon>
        <taxon>Tracheophyta</taxon>
        <taxon>Spermatophyta</taxon>
        <taxon>Magnoliopsida</taxon>
        <taxon>Proteales</taxon>
        <taxon>Proteaceae</taxon>
        <taxon>Protea</taxon>
    </lineage>
</organism>
<dbReference type="InterPro" id="IPR057075">
    <property type="entry name" value="bHLH_IRO3"/>
</dbReference>
<evidence type="ECO:0000313" key="9">
    <source>
        <dbReference type="Proteomes" id="UP001141806"/>
    </source>
</evidence>
<dbReference type="CDD" id="cd11446">
    <property type="entry name" value="bHLH_AtILR3_like"/>
    <property type="match status" value="1"/>
</dbReference>
<dbReference type="Gene3D" id="4.10.280.10">
    <property type="entry name" value="Helix-loop-helix DNA-binding domain"/>
    <property type="match status" value="1"/>
</dbReference>
<evidence type="ECO:0000256" key="5">
    <source>
        <dbReference type="SAM" id="Coils"/>
    </source>
</evidence>
<comment type="caution">
    <text evidence="8">The sequence shown here is derived from an EMBL/GenBank/DDBJ whole genome shotgun (WGS) entry which is preliminary data.</text>
</comment>
<dbReference type="SUPFAM" id="SSF47459">
    <property type="entry name" value="HLH, helix-loop-helix DNA-binding domain"/>
    <property type="match status" value="1"/>
</dbReference>
<name>A0A9Q0KAH2_9MAGN</name>
<keyword evidence="1" id="KW-0805">Transcription regulation</keyword>
<feature type="compositionally biased region" description="Polar residues" evidence="6">
    <location>
        <begin position="221"/>
        <end position="248"/>
    </location>
</feature>
<dbReference type="InterPro" id="IPR036638">
    <property type="entry name" value="HLH_DNA-bd_sf"/>
</dbReference>
<feature type="compositionally biased region" description="Polar residues" evidence="6">
    <location>
        <begin position="286"/>
        <end position="295"/>
    </location>
</feature>
<feature type="compositionally biased region" description="Basic and acidic residues" evidence="6">
    <location>
        <begin position="251"/>
        <end position="273"/>
    </location>
</feature>
<dbReference type="PROSITE" id="PS50888">
    <property type="entry name" value="BHLH"/>
    <property type="match status" value="1"/>
</dbReference>
<keyword evidence="2" id="KW-0238">DNA-binding</keyword>
<evidence type="ECO:0000256" key="1">
    <source>
        <dbReference type="ARBA" id="ARBA00023015"/>
    </source>
</evidence>
<dbReference type="GO" id="GO:0046983">
    <property type="term" value="F:protein dimerization activity"/>
    <property type="evidence" value="ECO:0007669"/>
    <property type="project" value="InterPro"/>
</dbReference>
<evidence type="ECO:0000256" key="4">
    <source>
        <dbReference type="ARBA" id="ARBA00023242"/>
    </source>
</evidence>
<evidence type="ECO:0000256" key="2">
    <source>
        <dbReference type="ARBA" id="ARBA00023125"/>
    </source>
</evidence>
<dbReference type="GO" id="GO:0003677">
    <property type="term" value="F:DNA binding"/>
    <property type="evidence" value="ECO:0007669"/>
    <property type="project" value="UniProtKB-KW"/>
</dbReference>
<dbReference type="PANTHER" id="PTHR47001">
    <property type="entry name" value="TRANSCRIPTION FACTOR BHLH121"/>
    <property type="match status" value="1"/>
</dbReference>
<dbReference type="Pfam" id="PF23177">
    <property type="entry name" value="bHLH_IRO3"/>
    <property type="match status" value="1"/>
</dbReference>